<comment type="caution">
    <text evidence="3">The sequence shown here is derived from an EMBL/GenBank/DDBJ whole genome shotgun (WGS) entry which is preliminary data.</text>
</comment>
<dbReference type="EMBL" id="JACRYL010000010">
    <property type="protein sequence ID" value="MBC6111277.1"/>
    <property type="molecule type" value="Genomic_DNA"/>
</dbReference>
<dbReference type="Pfam" id="PF01370">
    <property type="entry name" value="Epimerase"/>
    <property type="match status" value="1"/>
</dbReference>
<feature type="domain" description="NAD-dependent epimerase/dehydratase" evidence="2">
    <location>
        <begin position="5"/>
        <end position="104"/>
    </location>
</feature>
<name>A0ABR7KU38_9SPHI</name>
<protein>
    <submittedName>
        <fullName evidence="3">NAD-dependent epimerase/dehydratase family protein</fullName>
    </submittedName>
</protein>
<dbReference type="SUPFAM" id="SSF51735">
    <property type="entry name" value="NAD(P)-binding Rossmann-fold domains"/>
    <property type="match status" value="1"/>
</dbReference>
<dbReference type="PANTHER" id="PTHR14097">
    <property type="entry name" value="OXIDOREDUCTASE HTATIP2"/>
    <property type="match status" value="1"/>
</dbReference>
<evidence type="ECO:0000313" key="3">
    <source>
        <dbReference type="EMBL" id="MBC6111277.1"/>
    </source>
</evidence>
<sequence>MDIKVIITGATGLVGEGVLLECLEHANVSEVLMVNRKHFNLKYPKLKELIIQDFFKIDDFTDQLKGYNTCFYCAGISSSGMNEADYSRITYDTPLHFANKLLELNPDMVFNHISGGHTDGSEKGKVMWARVKGRAENALMRLPFKNVYNFRPGFMKPSKGQQNIRGYYKAINFLYPLLALIFPKQGNTIHDLGLAMINAVLKGYPKQVLEVADLKILAKA</sequence>
<gene>
    <name evidence="3" type="ORF">H7U22_12690</name>
</gene>
<dbReference type="Gene3D" id="3.40.50.720">
    <property type="entry name" value="NAD(P)-binding Rossmann-like Domain"/>
    <property type="match status" value="1"/>
</dbReference>
<dbReference type="InterPro" id="IPR036291">
    <property type="entry name" value="NAD(P)-bd_dom_sf"/>
</dbReference>
<proteinExistence type="predicted"/>
<dbReference type="PANTHER" id="PTHR14097:SF8">
    <property type="entry name" value="NAD(P)-BINDING DOMAIN-CONTAINING PROTEIN"/>
    <property type="match status" value="1"/>
</dbReference>
<dbReference type="InterPro" id="IPR001509">
    <property type="entry name" value="Epimerase_deHydtase"/>
</dbReference>
<comment type="subcellular location">
    <subcellularLocation>
        <location evidence="1">Membrane</location>
    </subcellularLocation>
</comment>
<evidence type="ECO:0000256" key="1">
    <source>
        <dbReference type="ARBA" id="ARBA00004370"/>
    </source>
</evidence>
<keyword evidence="4" id="KW-1185">Reference proteome</keyword>
<evidence type="ECO:0000259" key="2">
    <source>
        <dbReference type="Pfam" id="PF01370"/>
    </source>
</evidence>
<accession>A0ABR7KU38</accession>
<organism evidence="3 4">
    <name type="scientific">Pedobacter fastidiosus</name>
    <dbReference type="NCBI Taxonomy" id="2765361"/>
    <lineage>
        <taxon>Bacteria</taxon>
        <taxon>Pseudomonadati</taxon>
        <taxon>Bacteroidota</taxon>
        <taxon>Sphingobacteriia</taxon>
        <taxon>Sphingobacteriales</taxon>
        <taxon>Sphingobacteriaceae</taxon>
        <taxon>Pedobacter</taxon>
    </lineage>
</organism>
<evidence type="ECO:0000313" key="4">
    <source>
        <dbReference type="Proteomes" id="UP000652755"/>
    </source>
</evidence>
<dbReference type="RefSeq" id="WP_187071735.1">
    <property type="nucleotide sequence ID" value="NZ_JACRYL010000010.1"/>
</dbReference>
<reference evidence="3 4" key="1">
    <citation type="submission" date="2020-08" db="EMBL/GenBank/DDBJ databases">
        <authorList>
            <person name="Sun Q."/>
            <person name="Inoue M."/>
        </authorList>
    </citation>
    <scope>NUCLEOTIDE SEQUENCE [LARGE SCALE GENOMIC DNA]</scope>
    <source>
        <strain evidence="3 4">CCM 8938</strain>
    </source>
</reference>
<dbReference type="Proteomes" id="UP000652755">
    <property type="component" value="Unassembled WGS sequence"/>
</dbReference>